<accession>A0A9K3CZX6</accession>
<dbReference type="InterPro" id="IPR037353">
    <property type="entry name" value="ASH2"/>
</dbReference>
<dbReference type="GO" id="GO:0000976">
    <property type="term" value="F:transcription cis-regulatory region binding"/>
    <property type="evidence" value="ECO:0007669"/>
    <property type="project" value="TreeGrafter"/>
</dbReference>
<evidence type="ECO:0000313" key="6">
    <source>
        <dbReference type="Proteomes" id="UP000265618"/>
    </source>
</evidence>
<dbReference type="InterPro" id="IPR043136">
    <property type="entry name" value="B30.2/SPRY_sf"/>
</dbReference>
<dbReference type="EMBL" id="BDIP01002592">
    <property type="protein sequence ID" value="GIQ86529.1"/>
    <property type="molecule type" value="Genomic_DNA"/>
</dbReference>
<dbReference type="PANTHER" id="PTHR10598">
    <property type="entry name" value="SET1/ASH2 HISTONE METHYLTRANSFERASE COMPLEX SUBUNIT ASH2"/>
    <property type="match status" value="1"/>
</dbReference>
<evidence type="ECO:0000256" key="3">
    <source>
        <dbReference type="SAM" id="MobiDB-lite"/>
    </source>
</evidence>
<dbReference type="CDD" id="cd12872">
    <property type="entry name" value="SPRY_Ash2"/>
    <property type="match status" value="1"/>
</dbReference>
<dbReference type="InterPro" id="IPR003877">
    <property type="entry name" value="SPRY_dom"/>
</dbReference>
<comment type="subcellular location">
    <subcellularLocation>
        <location evidence="1">Nucleus</location>
    </subcellularLocation>
</comment>
<evidence type="ECO:0000256" key="2">
    <source>
        <dbReference type="ARBA" id="ARBA00023242"/>
    </source>
</evidence>
<dbReference type="SUPFAM" id="SSF49899">
    <property type="entry name" value="Concanavalin A-like lectins/glucanases"/>
    <property type="match status" value="1"/>
</dbReference>
<dbReference type="Proteomes" id="UP000265618">
    <property type="component" value="Unassembled WGS sequence"/>
</dbReference>
<dbReference type="OrthoDB" id="21243at2759"/>
<feature type="domain" description="SPRY" evidence="4">
    <location>
        <begin position="64"/>
        <end position="250"/>
    </location>
</feature>
<feature type="compositionally biased region" description="Basic and acidic residues" evidence="3">
    <location>
        <begin position="334"/>
        <end position="350"/>
    </location>
</feature>
<proteinExistence type="predicted"/>
<dbReference type="AlphaFoldDB" id="A0A9K3CZX6"/>
<comment type="caution">
    <text evidence="5">The sequence shown here is derived from an EMBL/GenBank/DDBJ whole genome shotgun (WGS) entry which is preliminary data.</text>
</comment>
<evidence type="ECO:0000259" key="4">
    <source>
        <dbReference type="SMART" id="SM00449"/>
    </source>
</evidence>
<dbReference type="InterPro" id="IPR013320">
    <property type="entry name" value="ConA-like_dom_sf"/>
</dbReference>
<dbReference type="PANTHER" id="PTHR10598:SF0">
    <property type="entry name" value="SET1_ASH2 HISTONE METHYLTRANSFERASE COMPLEX SUBUNIT ASH2"/>
    <property type="match status" value="1"/>
</dbReference>
<sequence length="361" mass="40219">RDLETQFLVARLKGHIYELNEGNEGNVRLSEGARDNNVSLSEDQFTFTGAQGYRSARCTHGAYTGAWYFEATPLPASHREKTYPKGHPLMSGEVYTPHFRLGWMRPSASLCGPVGHDRFAYGLRDVDCTLCHKRARLNTPTGEKAQRKLEQQGQAMAYGPGDTVGCFLYMPPTSYVPPVELEMVFRRRGDSNPVAGSDVNTDIPVPGSFIEFSVNGVTVQRVENIPFDRYYPAVSTFNYGSVRLHLGGQNTVKPSLAGVKGAMQWPWNVVACPNPKEGFKYPPPTNYVRGGWKPISSLWLIRAEVEFKAERETIEKAQREQALRDAGIIPSTETKTKTEGEGEREREVPVKPDTSGDVVMK</sequence>
<evidence type="ECO:0000313" key="5">
    <source>
        <dbReference type="EMBL" id="GIQ86529.1"/>
    </source>
</evidence>
<feature type="region of interest" description="Disordered" evidence="3">
    <location>
        <begin position="318"/>
        <end position="361"/>
    </location>
</feature>
<organism evidence="5 6">
    <name type="scientific">Kipferlia bialata</name>
    <dbReference type="NCBI Taxonomy" id="797122"/>
    <lineage>
        <taxon>Eukaryota</taxon>
        <taxon>Metamonada</taxon>
        <taxon>Carpediemonas-like organisms</taxon>
        <taxon>Kipferlia</taxon>
    </lineage>
</organism>
<dbReference type="SMART" id="SM00449">
    <property type="entry name" value="SPRY"/>
    <property type="match status" value="1"/>
</dbReference>
<name>A0A9K3CZX6_9EUKA</name>
<keyword evidence="2" id="KW-0539">Nucleus</keyword>
<gene>
    <name evidence="5" type="ORF">KIPB_008401</name>
</gene>
<dbReference type="GO" id="GO:0048188">
    <property type="term" value="C:Set1C/COMPASS complex"/>
    <property type="evidence" value="ECO:0007669"/>
    <property type="project" value="InterPro"/>
</dbReference>
<keyword evidence="6" id="KW-1185">Reference proteome</keyword>
<protein>
    <recommendedName>
        <fullName evidence="4">SPRY domain-containing protein</fullName>
    </recommendedName>
</protein>
<feature type="non-terminal residue" evidence="5">
    <location>
        <position position="1"/>
    </location>
</feature>
<dbReference type="Gene3D" id="2.60.120.920">
    <property type="match status" value="1"/>
</dbReference>
<evidence type="ECO:0000256" key="1">
    <source>
        <dbReference type="ARBA" id="ARBA00004123"/>
    </source>
</evidence>
<reference evidence="5 6" key="1">
    <citation type="journal article" date="2018" name="PLoS ONE">
        <title>The draft genome of Kipferlia bialata reveals reductive genome evolution in fornicate parasites.</title>
        <authorList>
            <person name="Tanifuji G."/>
            <person name="Takabayashi S."/>
            <person name="Kume K."/>
            <person name="Takagi M."/>
            <person name="Nakayama T."/>
            <person name="Kamikawa R."/>
            <person name="Inagaki Y."/>
            <person name="Hashimoto T."/>
        </authorList>
    </citation>
    <scope>NUCLEOTIDE SEQUENCE [LARGE SCALE GENOMIC DNA]</scope>
    <source>
        <strain evidence="5">NY0173</strain>
    </source>
</reference>